<evidence type="ECO:0000256" key="3">
    <source>
        <dbReference type="ARBA" id="ARBA00022821"/>
    </source>
</evidence>
<evidence type="ECO:0000256" key="4">
    <source>
        <dbReference type="ARBA" id="ARBA00022840"/>
    </source>
</evidence>
<protein>
    <submittedName>
        <fullName evidence="10">Disease resistance protein RGA4</fullName>
    </submittedName>
</protein>
<evidence type="ECO:0000259" key="7">
    <source>
        <dbReference type="Pfam" id="PF23559"/>
    </source>
</evidence>
<evidence type="ECO:0000313" key="9">
    <source>
        <dbReference type="Proteomes" id="UP000087766"/>
    </source>
</evidence>
<dbReference type="InterPro" id="IPR036388">
    <property type="entry name" value="WH-like_DNA-bd_sf"/>
</dbReference>
<dbReference type="Pfam" id="PF18052">
    <property type="entry name" value="Rx_N"/>
    <property type="match status" value="1"/>
</dbReference>
<keyword evidence="1" id="KW-0677">Repeat</keyword>
<dbReference type="PANTHER" id="PTHR36766">
    <property type="entry name" value="PLANT BROAD-SPECTRUM MILDEW RESISTANCE PROTEIN RPW8"/>
    <property type="match status" value="1"/>
</dbReference>
<evidence type="ECO:0000313" key="10">
    <source>
        <dbReference type="RefSeq" id="XP_014511386.1"/>
    </source>
</evidence>
<dbReference type="RefSeq" id="XP_014511386.1">
    <property type="nucleotide sequence ID" value="XM_014655900.2"/>
</dbReference>
<evidence type="ECO:0000256" key="1">
    <source>
        <dbReference type="ARBA" id="ARBA00022737"/>
    </source>
</evidence>
<feature type="domain" description="Disease resistance protein winged helix" evidence="7">
    <location>
        <begin position="451"/>
        <end position="502"/>
    </location>
</feature>
<accession>A0A1S3UZ81</accession>
<dbReference type="SUPFAM" id="SSF52540">
    <property type="entry name" value="P-loop containing nucleoside triphosphate hydrolases"/>
    <property type="match status" value="1"/>
</dbReference>
<dbReference type="Gene3D" id="3.80.10.10">
    <property type="entry name" value="Ribonuclease Inhibitor"/>
    <property type="match status" value="1"/>
</dbReference>
<feature type="domain" description="Disease resistance R13L4/SHOC-2-like LRR" evidence="8">
    <location>
        <begin position="544"/>
        <end position="673"/>
    </location>
</feature>
<dbReference type="GO" id="GO:0005524">
    <property type="term" value="F:ATP binding"/>
    <property type="evidence" value="ECO:0007669"/>
    <property type="project" value="UniProtKB-KW"/>
</dbReference>
<sequence length="852" mass="96915">MAESLLFSFAESLLRKLATVAIQEAALALGVRSELHQMKETMSLIRGVLLYAQQKTPQSMALSEWLRRVKRVFSDAEDIVDDFECEALRKHVVNTYGSLSMKVRRFFSSSNSVVYRLRMAHRIQDINTRLAKLAADRNMFGLQIIDHDTRVVHVRDMTHSYVKPSNVTGREHDKNEILNLLMQDGDRPSLSVISIVGMGGLGKTTLAKLVFNDTNIDACFPLKMWVCVSNDFELRNVLVKILNSIPNPTRENFNNLEIEHLQNHLRNTLKGKKFLLVLDDVWNEDPARWHELKEIIDSDVEGSKVVVTTRSHAVATMMQTKSSNPYLLECLSEEDSLSLFVKYAFVDGEEKNHPELLEIGKEIVEKCGRLPLALKTVGSSLFSKVVKEDWESIRDNEIWNLEQNEKGILPPLKLSYDQLPSYLKPCFASLFLYEYDINVLCYDLSMLLDSLGFLPPPKEGESMSDVANQVLRELRTRSFLSDDLDFGVDSCFEMHDLVSDLAVYIGKGEFERVNRRNPKISENAQHLVFEENDFCGEDLVPTGVRSVVFRNGGNDINFLNTLVSRCKYLRLLDLRYSEYENLPQCIGKLKHLRFLCLAKNEKLKELPDSVCKLQNLQTLILSGCTNLQKLPKGMKNLVSLRHLAITTAQTDFPEELIANLTSLENLSFTECDNLESLFEGVQLSTVKSLILSECGSLKSVSLHAFRNLEVLMIADCIKLELSMSLSYQIPDSKLKYLFLDDLPQLVKLPQSFQGSADSLQHLAISDCVNLDELPEWLPTLSCLKVLDICSCPNLLSLPDNIHHLTNLENLEIVDCPELCRRFKPKVGQDWHKISHIKQVHIEDSDNEEELSE</sequence>
<dbReference type="InterPro" id="IPR055414">
    <property type="entry name" value="LRR_R13L4/SHOC2-like"/>
</dbReference>
<dbReference type="Gene3D" id="1.20.5.4130">
    <property type="match status" value="1"/>
</dbReference>
<dbReference type="Pfam" id="PF23559">
    <property type="entry name" value="WHD_DRP"/>
    <property type="match status" value="1"/>
</dbReference>
<dbReference type="InterPro" id="IPR041118">
    <property type="entry name" value="Rx_N"/>
</dbReference>
<feature type="domain" description="Disease resistance R13L4/SHOC-2-like LRR" evidence="8">
    <location>
        <begin position="686"/>
        <end position="843"/>
    </location>
</feature>
<dbReference type="GeneID" id="106770074"/>
<dbReference type="SUPFAM" id="SSF52058">
    <property type="entry name" value="L domain-like"/>
    <property type="match status" value="1"/>
</dbReference>
<dbReference type="FunFam" id="3.40.50.300:FF:001091">
    <property type="entry name" value="Probable disease resistance protein At1g61300"/>
    <property type="match status" value="1"/>
</dbReference>
<dbReference type="GO" id="GO:0006952">
    <property type="term" value="P:defense response"/>
    <property type="evidence" value="ECO:0007669"/>
    <property type="project" value="UniProtKB-KW"/>
</dbReference>
<feature type="domain" description="NB-ARC" evidence="5">
    <location>
        <begin position="171"/>
        <end position="345"/>
    </location>
</feature>
<dbReference type="Gene3D" id="1.10.10.10">
    <property type="entry name" value="Winged helix-like DNA-binding domain superfamily/Winged helix DNA-binding domain"/>
    <property type="match status" value="1"/>
</dbReference>
<proteinExistence type="predicted"/>
<keyword evidence="4" id="KW-0067">ATP-binding</keyword>
<organism evidence="9 10">
    <name type="scientific">Vigna radiata var. radiata</name>
    <name type="common">Mung bean</name>
    <name type="synonym">Phaseolus aureus</name>
    <dbReference type="NCBI Taxonomy" id="3916"/>
    <lineage>
        <taxon>Eukaryota</taxon>
        <taxon>Viridiplantae</taxon>
        <taxon>Streptophyta</taxon>
        <taxon>Embryophyta</taxon>
        <taxon>Tracheophyta</taxon>
        <taxon>Spermatophyta</taxon>
        <taxon>Magnoliopsida</taxon>
        <taxon>eudicotyledons</taxon>
        <taxon>Gunneridae</taxon>
        <taxon>Pentapetalae</taxon>
        <taxon>rosids</taxon>
        <taxon>fabids</taxon>
        <taxon>Fabales</taxon>
        <taxon>Fabaceae</taxon>
        <taxon>Papilionoideae</taxon>
        <taxon>50 kb inversion clade</taxon>
        <taxon>NPAAA clade</taxon>
        <taxon>indigoferoid/millettioid clade</taxon>
        <taxon>Phaseoleae</taxon>
        <taxon>Vigna</taxon>
    </lineage>
</organism>
<keyword evidence="9" id="KW-1185">Reference proteome</keyword>
<evidence type="ECO:0000259" key="5">
    <source>
        <dbReference type="Pfam" id="PF00931"/>
    </source>
</evidence>
<dbReference type="Pfam" id="PF00931">
    <property type="entry name" value="NB-ARC"/>
    <property type="match status" value="1"/>
</dbReference>
<dbReference type="AlphaFoldDB" id="A0A1S3UZ81"/>
<dbReference type="PANTHER" id="PTHR36766:SF61">
    <property type="entry name" value="NB-ARC DOMAIN DISEASE RESISTANCE PROTEIN"/>
    <property type="match status" value="1"/>
</dbReference>
<dbReference type="InterPro" id="IPR058922">
    <property type="entry name" value="WHD_DRP"/>
</dbReference>
<dbReference type="Proteomes" id="UP000087766">
    <property type="component" value="Chromosome 8"/>
</dbReference>
<dbReference type="GO" id="GO:0051707">
    <property type="term" value="P:response to other organism"/>
    <property type="evidence" value="ECO:0007669"/>
    <property type="project" value="UniProtKB-ARBA"/>
</dbReference>
<gene>
    <name evidence="10" type="primary">LOC106770074</name>
</gene>
<keyword evidence="2" id="KW-0547">Nucleotide-binding</keyword>
<feature type="domain" description="Disease resistance N-terminal" evidence="6">
    <location>
        <begin position="11"/>
        <end position="98"/>
    </location>
</feature>
<keyword evidence="3" id="KW-0611">Plant defense</keyword>
<reference evidence="10" key="2">
    <citation type="submission" date="2025-08" db="UniProtKB">
        <authorList>
            <consortium name="RefSeq"/>
        </authorList>
    </citation>
    <scope>IDENTIFICATION</scope>
    <source>
        <tissue evidence="10">Leaf</tissue>
    </source>
</reference>
<dbReference type="InterPro" id="IPR002182">
    <property type="entry name" value="NB-ARC"/>
</dbReference>
<evidence type="ECO:0000259" key="6">
    <source>
        <dbReference type="Pfam" id="PF18052"/>
    </source>
</evidence>
<dbReference type="OrthoDB" id="1410560at2759"/>
<dbReference type="PRINTS" id="PR00364">
    <property type="entry name" value="DISEASERSIST"/>
</dbReference>
<dbReference type="GO" id="GO:0043531">
    <property type="term" value="F:ADP binding"/>
    <property type="evidence" value="ECO:0007669"/>
    <property type="project" value="InterPro"/>
</dbReference>
<dbReference type="InterPro" id="IPR032675">
    <property type="entry name" value="LRR_dom_sf"/>
</dbReference>
<evidence type="ECO:0000259" key="8">
    <source>
        <dbReference type="Pfam" id="PF23598"/>
    </source>
</evidence>
<dbReference type="KEGG" id="vra:106770074"/>
<name>A0A1S3UZ81_VIGRR</name>
<evidence type="ECO:0000256" key="2">
    <source>
        <dbReference type="ARBA" id="ARBA00022741"/>
    </source>
</evidence>
<dbReference type="InterPro" id="IPR042197">
    <property type="entry name" value="Apaf_helical"/>
</dbReference>
<reference evidence="9" key="1">
    <citation type="journal article" date="2014" name="Nat. Commun.">
        <title>Genome sequence of mungbean and insights into evolution within Vigna species.</title>
        <authorList>
            <person name="Kang Y.J."/>
            <person name="Kim S.K."/>
            <person name="Kim M.Y."/>
            <person name="Lestari P."/>
            <person name="Kim K.H."/>
            <person name="Ha B.K."/>
            <person name="Jun T.H."/>
            <person name="Hwang W.J."/>
            <person name="Lee T."/>
            <person name="Lee J."/>
            <person name="Shim S."/>
            <person name="Yoon M.Y."/>
            <person name="Jang Y.E."/>
            <person name="Han K.S."/>
            <person name="Taeprayoon P."/>
            <person name="Yoon N."/>
            <person name="Somta P."/>
            <person name="Tanya P."/>
            <person name="Kim K.S."/>
            <person name="Gwag J.G."/>
            <person name="Moon J.K."/>
            <person name="Lee Y.H."/>
            <person name="Park B.S."/>
            <person name="Bombarely A."/>
            <person name="Doyle J.J."/>
            <person name="Jackson S.A."/>
            <person name="Schafleitner R."/>
            <person name="Srinives P."/>
            <person name="Varshney R.K."/>
            <person name="Lee S.H."/>
        </authorList>
    </citation>
    <scope>NUCLEOTIDE SEQUENCE [LARGE SCALE GENOMIC DNA]</scope>
    <source>
        <strain evidence="9">cv. VC1973A</strain>
    </source>
</reference>
<dbReference type="InterPro" id="IPR027417">
    <property type="entry name" value="P-loop_NTPase"/>
</dbReference>
<dbReference type="Pfam" id="PF23598">
    <property type="entry name" value="LRR_14"/>
    <property type="match status" value="2"/>
</dbReference>
<dbReference type="Gene3D" id="1.10.8.430">
    <property type="entry name" value="Helical domain of apoptotic protease-activating factors"/>
    <property type="match status" value="1"/>
</dbReference>
<dbReference type="Gene3D" id="3.40.50.300">
    <property type="entry name" value="P-loop containing nucleotide triphosphate hydrolases"/>
    <property type="match status" value="1"/>
</dbReference>